<keyword evidence="3" id="KW-1185">Reference proteome</keyword>
<evidence type="ECO:0000256" key="1">
    <source>
        <dbReference type="SAM" id="SignalP"/>
    </source>
</evidence>
<dbReference type="AlphaFoldDB" id="A0A9W6Y2F5"/>
<evidence type="ECO:0000313" key="2">
    <source>
        <dbReference type="EMBL" id="GMF50588.1"/>
    </source>
</evidence>
<organism evidence="2 3">
    <name type="scientific">Phytophthora fragariaefolia</name>
    <dbReference type="NCBI Taxonomy" id="1490495"/>
    <lineage>
        <taxon>Eukaryota</taxon>
        <taxon>Sar</taxon>
        <taxon>Stramenopiles</taxon>
        <taxon>Oomycota</taxon>
        <taxon>Peronosporomycetes</taxon>
        <taxon>Peronosporales</taxon>
        <taxon>Peronosporaceae</taxon>
        <taxon>Phytophthora</taxon>
    </lineage>
</organism>
<sequence>MHPAHPLARHRVTLLCAHLPTAGAALLASAGSSYPPRSAAQACCREPLCVGSESDSDSNLISDSDRTVPGMLQHAAQARGGSSALDPRVFDVAKGATTISVTCEAQLDESDLSWC</sequence>
<name>A0A9W6Y2F5_9STRA</name>
<reference evidence="2" key="1">
    <citation type="submission" date="2023-04" db="EMBL/GenBank/DDBJ databases">
        <title>Phytophthora fragariaefolia NBRC 109709.</title>
        <authorList>
            <person name="Ichikawa N."/>
            <person name="Sato H."/>
            <person name="Tonouchi N."/>
        </authorList>
    </citation>
    <scope>NUCLEOTIDE SEQUENCE</scope>
    <source>
        <strain evidence="2">NBRC 109709</strain>
    </source>
</reference>
<protein>
    <submittedName>
        <fullName evidence="2">Unnamed protein product</fullName>
    </submittedName>
</protein>
<keyword evidence="1" id="KW-0732">Signal</keyword>
<comment type="caution">
    <text evidence="2">The sequence shown here is derived from an EMBL/GenBank/DDBJ whole genome shotgun (WGS) entry which is preliminary data.</text>
</comment>
<gene>
    <name evidence="2" type="ORF">Pfra01_002022300</name>
</gene>
<accession>A0A9W6Y2F5</accession>
<dbReference type="Proteomes" id="UP001165121">
    <property type="component" value="Unassembled WGS sequence"/>
</dbReference>
<evidence type="ECO:0000313" key="3">
    <source>
        <dbReference type="Proteomes" id="UP001165121"/>
    </source>
</evidence>
<dbReference type="EMBL" id="BSXT01002728">
    <property type="protein sequence ID" value="GMF50588.1"/>
    <property type="molecule type" value="Genomic_DNA"/>
</dbReference>
<feature type="chain" id="PRO_5040735963" evidence="1">
    <location>
        <begin position="25"/>
        <end position="115"/>
    </location>
</feature>
<proteinExistence type="predicted"/>
<feature type="signal peptide" evidence="1">
    <location>
        <begin position="1"/>
        <end position="24"/>
    </location>
</feature>